<gene>
    <name evidence="1" type="ORF">ABWK59_05870</name>
</gene>
<evidence type="ECO:0000313" key="1">
    <source>
        <dbReference type="EMBL" id="XCM78485.1"/>
    </source>
</evidence>
<dbReference type="RefSeq" id="WP_354638414.1">
    <property type="nucleotide sequence ID" value="NZ_CP159872.1"/>
</dbReference>
<proteinExistence type="predicted"/>
<reference evidence="1" key="1">
    <citation type="submission" date="2024-06" db="EMBL/GenBank/DDBJ databases">
        <title>The genome sequences of Kitasatospora sp. strain HUAS MG31.</title>
        <authorList>
            <person name="Mo P."/>
        </authorList>
    </citation>
    <scope>NUCLEOTIDE SEQUENCE</scope>
    <source>
        <strain evidence="1">HUAS MG31</strain>
    </source>
</reference>
<dbReference type="AlphaFoldDB" id="A0AAU8JRR8"/>
<dbReference type="EMBL" id="CP159872">
    <property type="protein sequence ID" value="XCM78485.1"/>
    <property type="molecule type" value="Genomic_DNA"/>
</dbReference>
<organism evidence="1">
    <name type="scientific">Kitasatospora camelliae</name>
    <dbReference type="NCBI Taxonomy" id="3156397"/>
    <lineage>
        <taxon>Bacteria</taxon>
        <taxon>Bacillati</taxon>
        <taxon>Actinomycetota</taxon>
        <taxon>Actinomycetes</taxon>
        <taxon>Kitasatosporales</taxon>
        <taxon>Streptomycetaceae</taxon>
        <taxon>Kitasatospora</taxon>
    </lineage>
</organism>
<sequence>MVATHRRPDGQAQLAGHWRAGDWIDGMPLVLRARDGRRVTIIGAEMEPPLNSACEARGQRRLTVPELGPLEPSGCIHAAR</sequence>
<accession>A0AAU8JRR8</accession>
<protein>
    <submittedName>
        <fullName evidence="1">Uncharacterized protein</fullName>
    </submittedName>
</protein>
<dbReference type="KEGG" id="kcm:ABWK59_05870"/>
<name>A0AAU8JRR8_9ACTN</name>